<sequence length="123" mass="13984">MKPVELEDRLIQFSIDSILFCKTVKNNFEGEYLTKQLIRSASSSALNYGEARSAESIRDFLHKMKICLKELRECLINLKIQKGANLTSDTDSLDKLLKENNELISIFVISIKTSTAKLNIKSK</sequence>
<dbReference type="EMBL" id="JAIQZE010000001">
    <property type="protein sequence ID" value="MBZ9777328.1"/>
    <property type="molecule type" value="Genomic_DNA"/>
</dbReference>
<keyword evidence="2" id="KW-1185">Reference proteome</keyword>
<accession>A0ABS7XEG6</accession>
<dbReference type="InterPro" id="IPR036583">
    <property type="entry name" value="23S_rRNA_IVS_sf"/>
</dbReference>
<dbReference type="PIRSF" id="PIRSF035652">
    <property type="entry name" value="CHP02436"/>
    <property type="match status" value="1"/>
</dbReference>
<evidence type="ECO:0000313" key="1">
    <source>
        <dbReference type="EMBL" id="MBZ9777328.1"/>
    </source>
</evidence>
<dbReference type="Proteomes" id="UP001199314">
    <property type="component" value="Unassembled WGS sequence"/>
</dbReference>
<reference evidence="2" key="1">
    <citation type="submission" date="2023-07" db="EMBL/GenBank/DDBJ databases">
        <title>Novel species isolated from saline lakes on Tibetan Plateau.</title>
        <authorList>
            <person name="Lu H."/>
        </authorList>
    </citation>
    <scope>NUCLEOTIDE SEQUENCE [LARGE SCALE GENOMIC DNA]</scope>
    <source>
        <strain evidence="2">CAK8W</strain>
    </source>
</reference>
<evidence type="ECO:0000313" key="2">
    <source>
        <dbReference type="Proteomes" id="UP001199314"/>
    </source>
</evidence>
<dbReference type="Gene3D" id="1.20.1440.60">
    <property type="entry name" value="23S rRNA-intervening sequence"/>
    <property type="match status" value="1"/>
</dbReference>
<dbReference type="InterPro" id="IPR012657">
    <property type="entry name" value="23S_rRNA-intervening_sequence"/>
</dbReference>
<gene>
    <name evidence="1" type="ORF">LB452_00195</name>
</gene>
<dbReference type="NCBIfam" id="TIGR02436">
    <property type="entry name" value="four helix bundle protein"/>
    <property type="match status" value="1"/>
</dbReference>
<proteinExistence type="predicted"/>
<dbReference type="RefSeq" id="WP_224459712.1">
    <property type="nucleotide sequence ID" value="NZ_JAIQZE010000001.1"/>
</dbReference>
<protein>
    <submittedName>
        <fullName evidence="1">Four helix bundle protein</fullName>
    </submittedName>
</protein>
<organism evidence="1 2">
    <name type="scientific">Psychroflexus longus</name>
    <dbReference type="NCBI Taxonomy" id="2873596"/>
    <lineage>
        <taxon>Bacteria</taxon>
        <taxon>Pseudomonadati</taxon>
        <taxon>Bacteroidota</taxon>
        <taxon>Flavobacteriia</taxon>
        <taxon>Flavobacteriales</taxon>
        <taxon>Flavobacteriaceae</taxon>
        <taxon>Psychroflexus</taxon>
    </lineage>
</organism>
<name>A0ABS7XEG6_9FLAO</name>
<dbReference type="Pfam" id="PF05635">
    <property type="entry name" value="23S_rRNA_IVP"/>
    <property type="match status" value="1"/>
</dbReference>
<comment type="caution">
    <text evidence="1">The sequence shown here is derived from an EMBL/GenBank/DDBJ whole genome shotgun (WGS) entry which is preliminary data.</text>
</comment>
<dbReference type="SUPFAM" id="SSF158446">
    <property type="entry name" value="IVS-encoded protein-like"/>
    <property type="match status" value="1"/>
</dbReference>